<dbReference type="PATRIC" id="fig|1503.3.peg.932"/>
<comment type="subcellular location">
    <subcellularLocation>
        <location evidence="1">Cell membrane</location>
        <topology evidence="1">Multi-pass membrane protein</topology>
    </subcellularLocation>
</comment>
<feature type="transmembrane region" description="Helical" evidence="1">
    <location>
        <begin position="80"/>
        <end position="100"/>
    </location>
</feature>
<dbReference type="OrthoDB" id="7888986at2"/>
<dbReference type="AlphaFoldDB" id="A0A0L0WEP8"/>
<keyword evidence="1" id="KW-1003">Cell membrane</keyword>
<accession>A0A0L0WEP8</accession>
<feature type="transmembrane region" description="Helical" evidence="1">
    <location>
        <begin position="187"/>
        <end position="208"/>
    </location>
</feature>
<dbReference type="Proteomes" id="UP000037267">
    <property type="component" value="Unassembled WGS sequence"/>
</dbReference>
<proteinExistence type="inferred from homology"/>
<dbReference type="GO" id="GO:0015648">
    <property type="term" value="F:lipid-linked peptidoglycan transporter activity"/>
    <property type="evidence" value="ECO:0007669"/>
    <property type="project" value="UniProtKB-UniRule"/>
</dbReference>
<comment type="function">
    <text evidence="1">Involved in peptidoglycan biosynthesis. Transports lipid-linked peptidoglycan precursors from the inner to the outer leaflet of the cytoplasmic membrane.</text>
</comment>
<keyword evidence="1" id="KW-0472">Membrane</keyword>
<dbReference type="GO" id="GO:0008360">
    <property type="term" value="P:regulation of cell shape"/>
    <property type="evidence" value="ECO:0007669"/>
    <property type="project" value="UniProtKB-KW"/>
</dbReference>
<organism evidence="2 3">
    <name type="scientific">Gottschalkia purinilytica</name>
    <name type="common">Clostridium purinilyticum</name>
    <dbReference type="NCBI Taxonomy" id="1503"/>
    <lineage>
        <taxon>Bacteria</taxon>
        <taxon>Bacillati</taxon>
        <taxon>Bacillota</taxon>
        <taxon>Tissierellia</taxon>
        <taxon>Tissierellales</taxon>
        <taxon>Gottschalkiaceae</taxon>
        <taxon>Gottschalkia</taxon>
    </lineage>
</organism>
<keyword evidence="3" id="KW-1185">Reference proteome</keyword>
<dbReference type="EMBL" id="LGSS01000001">
    <property type="protein sequence ID" value="KNF09900.1"/>
    <property type="molecule type" value="Genomic_DNA"/>
</dbReference>
<feature type="transmembrane region" description="Helical" evidence="1">
    <location>
        <begin position="229"/>
        <end position="262"/>
    </location>
</feature>
<dbReference type="GO" id="GO:0071555">
    <property type="term" value="P:cell wall organization"/>
    <property type="evidence" value="ECO:0007669"/>
    <property type="project" value="UniProtKB-KW"/>
</dbReference>
<evidence type="ECO:0000313" key="3">
    <source>
        <dbReference type="Proteomes" id="UP000037267"/>
    </source>
</evidence>
<keyword evidence="1" id="KW-0133">Cell shape</keyword>
<reference evidence="3" key="1">
    <citation type="submission" date="2015-07" db="EMBL/GenBank/DDBJ databases">
        <title>Draft genome sequence of the purine-degrading Gottschalkia purinilyticum DSM 1384 (formerly Clostridium purinilyticum).</title>
        <authorList>
            <person name="Poehlein A."/>
            <person name="Schiel-Bengelsdorf B."/>
            <person name="Bengelsdorf F.R."/>
            <person name="Daniel R."/>
            <person name="Duerre P."/>
        </authorList>
    </citation>
    <scope>NUCLEOTIDE SEQUENCE [LARGE SCALE GENOMIC DNA]</scope>
    <source>
        <strain evidence="3">DSM 1384</strain>
    </source>
</reference>
<keyword evidence="1" id="KW-0573">Peptidoglycan synthesis</keyword>
<keyword evidence="1" id="KW-0812">Transmembrane</keyword>
<sequence>MSYTLLMAMILTAMIHTVETLAYSVRLSSVKNKQYALCTSLFNIFVLISRTANTFLAPLIGTIVGYSISKKIDPIMDFRLLVFSSTIGTVVGIFFMPTFLRIFEVAVSKLEVYGSVPLLVSQSLSISNIKRIAKKTSLPKKSMIEKLNIKNIPKKLIILNTLITGIYTVGMYSSFYASTLVSSSSRIAASASSGMVNGIATILLTIFVDPKSAIITDQVLRGERSYNDVKSLVTLLIVSKLVGTLLGQILLIPSANIIALIYR</sequence>
<dbReference type="HAMAP" id="MF_02077">
    <property type="entry name" value="Amj_flippase"/>
    <property type="match status" value="1"/>
</dbReference>
<dbReference type="GO" id="GO:0005886">
    <property type="term" value="C:plasma membrane"/>
    <property type="evidence" value="ECO:0007669"/>
    <property type="project" value="UniProtKB-SubCell"/>
</dbReference>
<name>A0A0L0WEP8_GOTPU</name>
<comment type="caution">
    <text evidence="2">The sequence shown here is derived from an EMBL/GenBank/DDBJ whole genome shotgun (WGS) entry which is preliminary data.</text>
</comment>
<comment type="pathway">
    <text evidence="1">Cell wall biogenesis; peptidoglycan biosynthesis.</text>
</comment>
<keyword evidence="1" id="KW-0813">Transport</keyword>
<protein>
    <recommendedName>
        <fullName evidence="1">Lipid II flippase Amj</fullName>
    </recommendedName>
</protein>
<dbReference type="UniPathway" id="UPA00219"/>
<dbReference type="GO" id="GO:0009252">
    <property type="term" value="P:peptidoglycan biosynthetic process"/>
    <property type="evidence" value="ECO:0007669"/>
    <property type="project" value="UniProtKB-UniRule"/>
</dbReference>
<keyword evidence="1" id="KW-1133">Transmembrane helix</keyword>
<dbReference type="InterPro" id="IPR021260">
    <property type="entry name" value="Amj"/>
</dbReference>
<dbReference type="RefSeq" id="WP_050353643.1">
    <property type="nucleotide sequence ID" value="NZ_LGSS01000001.1"/>
</dbReference>
<comment type="similarity">
    <text evidence="1">Belongs to the Amj family.</text>
</comment>
<comment type="caution">
    <text evidence="1">Lacks conserved residue(s) required for the propagation of feature annotation.</text>
</comment>
<gene>
    <name evidence="1" type="primary">amj</name>
    <name evidence="2" type="ORF">CLPU_1c00650</name>
</gene>
<evidence type="ECO:0000313" key="2">
    <source>
        <dbReference type="EMBL" id="KNF09900.1"/>
    </source>
</evidence>
<feature type="transmembrane region" description="Helical" evidence="1">
    <location>
        <begin position="44"/>
        <end position="68"/>
    </location>
</feature>
<keyword evidence="1" id="KW-0961">Cell wall biogenesis/degradation</keyword>
<dbReference type="Pfam" id="PF10997">
    <property type="entry name" value="Amj"/>
    <property type="match status" value="1"/>
</dbReference>
<dbReference type="STRING" id="1503.CLPU_1c00650"/>
<evidence type="ECO:0000256" key="1">
    <source>
        <dbReference type="HAMAP-Rule" id="MF_02077"/>
    </source>
</evidence>
<feature type="transmembrane region" description="Helical" evidence="1">
    <location>
        <begin position="156"/>
        <end position="175"/>
    </location>
</feature>